<organism evidence="1 2">
    <name type="scientific">Kuenenia stuttgartiensis</name>
    <dbReference type="NCBI Taxonomy" id="174633"/>
    <lineage>
        <taxon>Bacteria</taxon>
        <taxon>Pseudomonadati</taxon>
        <taxon>Planctomycetota</taxon>
        <taxon>Candidatus Brocadiia</taxon>
        <taxon>Candidatus Brocadiales</taxon>
        <taxon>Candidatus Brocadiaceae</taxon>
        <taxon>Candidatus Kuenenia</taxon>
    </lineage>
</organism>
<gene>
    <name evidence="1" type="ORF">KSMBR1_2735</name>
</gene>
<keyword evidence="2" id="KW-1185">Reference proteome</keyword>
<sequence length="154" mass="17128">MCLAINKYPWAGLFCGFCPQLFFNSPLKIYAMSFFSNTTCFSSGGHITTSIIYYLLNLSIHANGGIHLEICFSKRCFVFFVRPKPGNMPFVIQSQIAGCQSMIHTSLRDSTMFMRDARNAGSMPPKNPIRSANAIALRMIPGLSLKRKASSENV</sequence>
<name>A0A2C9CHN4_KUEST</name>
<dbReference type="EMBL" id="LT934425">
    <property type="protein sequence ID" value="SOH05222.1"/>
    <property type="molecule type" value="Genomic_DNA"/>
</dbReference>
<dbReference type="AlphaFoldDB" id="A0A2C9CHN4"/>
<dbReference type="KEGG" id="kst:KSMBR1_2735"/>
<evidence type="ECO:0000313" key="1">
    <source>
        <dbReference type="EMBL" id="SOH05222.1"/>
    </source>
</evidence>
<reference evidence="2" key="1">
    <citation type="submission" date="2017-10" db="EMBL/GenBank/DDBJ databases">
        <authorList>
            <person name="Frank J."/>
        </authorList>
    </citation>
    <scope>NUCLEOTIDE SEQUENCE [LARGE SCALE GENOMIC DNA]</scope>
</reference>
<evidence type="ECO:0000313" key="2">
    <source>
        <dbReference type="Proteomes" id="UP000221734"/>
    </source>
</evidence>
<dbReference type="Proteomes" id="UP000221734">
    <property type="component" value="Chromosome Kuenenia_stuttgartiensis_MBR1"/>
</dbReference>
<proteinExistence type="predicted"/>
<accession>A0A2C9CHN4</accession>
<protein>
    <submittedName>
        <fullName evidence="1">Uncharacterized protein</fullName>
    </submittedName>
</protein>